<evidence type="ECO:0000313" key="3">
    <source>
        <dbReference type="Proteomes" id="UP000092460"/>
    </source>
</evidence>
<organism evidence="2 3">
    <name type="scientific">Glossina palpalis gambiensis</name>
    <dbReference type="NCBI Taxonomy" id="67801"/>
    <lineage>
        <taxon>Eukaryota</taxon>
        <taxon>Metazoa</taxon>
        <taxon>Ecdysozoa</taxon>
        <taxon>Arthropoda</taxon>
        <taxon>Hexapoda</taxon>
        <taxon>Insecta</taxon>
        <taxon>Pterygota</taxon>
        <taxon>Neoptera</taxon>
        <taxon>Endopterygota</taxon>
        <taxon>Diptera</taxon>
        <taxon>Brachycera</taxon>
        <taxon>Muscomorpha</taxon>
        <taxon>Hippoboscoidea</taxon>
        <taxon>Glossinidae</taxon>
        <taxon>Glossina</taxon>
    </lineage>
</organism>
<name>A0A1B0AZG0_9MUSC</name>
<dbReference type="Proteomes" id="UP000092460">
    <property type="component" value="Unassembled WGS sequence"/>
</dbReference>
<evidence type="ECO:0000313" key="2">
    <source>
        <dbReference type="EnsemblMetazoa" id="GPPI013818-PA"/>
    </source>
</evidence>
<dbReference type="VEuPathDB" id="VectorBase:GPPI013818"/>
<feature type="chain" id="PRO_5008404299" evidence="1">
    <location>
        <begin position="25"/>
        <end position="342"/>
    </location>
</feature>
<proteinExistence type="predicted"/>
<dbReference type="EMBL" id="JXJN01006271">
    <property type="status" value="NOT_ANNOTATED_CDS"/>
    <property type="molecule type" value="Genomic_DNA"/>
</dbReference>
<evidence type="ECO:0000256" key="1">
    <source>
        <dbReference type="SAM" id="SignalP"/>
    </source>
</evidence>
<reference evidence="2" key="2">
    <citation type="submission" date="2020-05" db="UniProtKB">
        <authorList>
            <consortium name="EnsemblMetazoa"/>
        </authorList>
    </citation>
    <scope>IDENTIFICATION</scope>
    <source>
        <strain evidence="2">IAEA</strain>
    </source>
</reference>
<reference evidence="3" key="1">
    <citation type="submission" date="2015-01" db="EMBL/GenBank/DDBJ databases">
        <authorList>
            <person name="Aksoy S."/>
            <person name="Warren W."/>
            <person name="Wilson R.K."/>
        </authorList>
    </citation>
    <scope>NUCLEOTIDE SEQUENCE [LARGE SCALE GENOMIC DNA]</scope>
    <source>
        <strain evidence="3">IAEA</strain>
    </source>
</reference>
<dbReference type="AlphaFoldDB" id="A0A1B0AZG0"/>
<keyword evidence="3" id="KW-1185">Reference proteome</keyword>
<accession>A0A1B0AZG0</accession>
<feature type="signal peptide" evidence="1">
    <location>
        <begin position="1"/>
        <end position="24"/>
    </location>
</feature>
<dbReference type="EnsemblMetazoa" id="GPPI013818-RA">
    <property type="protein sequence ID" value="GPPI013818-PA"/>
    <property type="gene ID" value="GPPI013818"/>
</dbReference>
<sequence length="342" mass="37738">MVYIFKLFFTAVLIVNCLVTLINGRTIQKSLTQPYNKLLPPPVPEIATATTIRTATATTTPKATIFTTEKLPKIGIEALLPPKIPLPSPSQSPTTPLVGQAYKQIAANINTTTTTTTRTARLKTTTTTTAEPVTISTIVKPKSSIPLPALEVLLPPLPEDDAKGIENNKKNRFKETQGLASKPKIIHDGIATPSLEILLPPLIASETIRFATVTDSDLSKATKRPTHNYTALSRHLNESQKQQSQNSQHTRPVVGVVNPIAKQYKNKPEKQEFSITTQRHVASEPVSRTTFKPNVNILNDEQHVAKHHFSKYDYSYGLTTIRPIKNGLPTITPFPHTVKRKK</sequence>
<protein>
    <submittedName>
        <fullName evidence="2">Uncharacterized protein</fullName>
    </submittedName>
</protein>
<keyword evidence="1" id="KW-0732">Signal</keyword>